<reference evidence="1" key="1">
    <citation type="submission" date="2018-11" db="EMBL/GenBank/DDBJ databases">
        <authorList>
            <consortium name="Pathogen Informatics"/>
        </authorList>
    </citation>
    <scope>NUCLEOTIDE SEQUENCE</scope>
</reference>
<keyword evidence="2" id="KW-1185">Reference proteome</keyword>
<name>A0A3S5BAG0_9PLAT</name>
<proteinExistence type="predicted"/>
<comment type="caution">
    <text evidence="1">The sequence shown here is derived from an EMBL/GenBank/DDBJ whole genome shotgun (WGS) entry which is preliminary data.</text>
</comment>
<organism evidence="1 2">
    <name type="scientific">Protopolystoma xenopodis</name>
    <dbReference type="NCBI Taxonomy" id="117903"/>
    <lineage>
        <taxon>Eukaryota</taxon>
        <taxon>Metazoa</taxon>
        <taxon>Spiralia</taxon>
        <taxon>Lophotrochozoa</taxon>
        <taxon>Platyhelminthes</taxon>
        <taxon>Monogenea</taxon>
        <taxon>Polyopisthocotylea</taxon>
        <taxon>Polystomatidea</taxon>
        <taxon>Polystomatidae</taxon>
        <taxon>Protopolystoma</taxon>
    </lineage>
</organism>
<dbReference type="EMBL" id="CAAALY010033496">
    <property type="protein sequence ID" value="VEL17632.1"/>
    <property type="molecule type" value="Genomic_DNA"/>
</dbReference>
<dbReference type="Proteomes" id="UP000784294">
    <property type="component" value="Unassembled WGS sequence"/>
</dbReference>
<gene>
    <name evidence="1" type="ORF">PXEA_LOCUS11072</name>
</gene>
<accession>A0A3S5BAG0</accession>
<protein>
    <submittedName>
        <fullName evidence="1">Uncharacterized protein</fullName>
    </submittedName>
</protein>
<evidence type="ECO:0000313" key="1">
    <source>
        <dbReference type="EMBL" id="VEL17632.1"/>
    </source>
</evidence>
<evidence type="ECO:0000313" key="2">
    <source>
        <dbReference type="Proteomes" id="UP000784294"/>
    </source>
</evidence>
<dbReference type="AlphaFoldDB" id="A0A3S5BAG0"/>
<sequence length="251" mass="28080">MIHAEAVSVAIFFNFGDSLLEFCCEDDIFDALIIRLPRKQHQHECSSKANRQLVNRNRTSSSRTPTFKSLYPTLPLEMEVSSTITGYSVGLASTRLITTSSGTQTVTGQCMIVDTPNTMPLCHDFFVCHRTDVKFKEGQAFCNITLYVSLPGGKGQTLGREGRNREVMSAGCRGDRLYALHSQKTSENGLFTIKSSWPMIGWWPTNTRAELHLLPTPSRASEGNIFKTFRKSGYYDVGLALLNRLVRLKEA</sequence>